<evidence type="ECO:0000313" key="1">
    <source>
        <dbReference type="EMBL" id="JAH27117.1"/>
    </source>
</evidence>
<name>A0A0E9RE75_ANGAN</name>
<reference evidence="1" key="2">
    <citation type="journal article" date="2015" name="Fish Shellfish Immunol.">
        <title>Early steps in the European eel (Anguilla anguilla)-Vibrio vulnificus interaction in the gills: Role of the RtxA13 toxin.</title>
        <authorList>
            <person name="Callol A."/>
            <person name="Pajuelo D."/>
            <person name="Ebbesson L."/>
            <person name="Teles M."/>
            <person name="MacKenzie S."/>
            <person name="Amaro C."/>
        </authorList>
    </citation>
    <scope>NUCLEOTIDE SEQUENCE</scope>
</reference>
<proteinExistence type="predicted"/>
<dbReference type="AlphaFoldDB" id="A0A0E9RE75"/>
<reference evidence="1" key="1">
    <citation type="submission" date="2014-11" db="EMBL/GenBank/DDBJ databases">
        <authorList>
            <person name="Amaro Gonzalez C."/>
        </authorList>
    </citation>
    <scope>NUCLEOTIDE SEQUENCE</scope>
</reference>
<protein>
    <submittedName>
        <fullName evidence="1">Uncharacterized protein</fullName>
    </submittedName>
</protein>
<organism evidence="1">
    <name type="scientific">Anguilla anguilla</name>
    <name type="common">European freshwater eel</name>
    <name type="synonym">Muraena anguilla</name>
    <dbReference type="NCBI Taxonomy" id="7936"/>
    <lineage>
        <taxon>Eukaryota</taxon>
        <taxon>Metazoa</taxon>
        <taxon>Chordata</taxon>
        <taxon>Craniata</taxon>
        <taxon>Vertebrata</taxon>
        <taxon>Euteleostomi</taxon>
        <taxon>Actinopterygii</taxon>
        <taxon>Neopterygii</taxon>
        <taxon>Teleostei</taxon>
        <taxon>Anguilliformes</taxon>
        <taxon>Anguillidae</taxon>
        <taxon>Anguilla</taxon>
    </lineage>
</organism>
<sequence>MELKEGHSISKHRQYLVFKSTNTPGLYNCFITILIYFSPTSKRFQTH</sequence>
<dbReference type="EMBL" id="GBXM01081460">
    <property type="protein sequence ID" value="JAH27117.1"/>
    <property type="molecule type" value="Transcribed_RNA"/>
</dbReference>
<accession>A0A0E9RE75</accession>